<accession>A0A7J6UDG2</accession>
<name>A0A7J6UDG2_PEROL</name>
<evidence type="ECO:0000313" key="1">
    <source>
        <dbReference type="EMBL" id="KAF4755259.1"/>
    </source>
</evidence>
<organism evidence="1 2">
    <name type="scientific">Perkinsus olseni</name>
    <name type="common">Perkinsus atlanticus</name>
    <dbReference type="NCBI Taxonomy" id="32597"/>
    <lineage>
        <taxon>Eukaryota</taxon>
        <taxon>Sar</taxon>
        <taxon>Alveolata</taxon>
        <taxon>Perkinsozoa</taxon>
        <taxon>Perkinsea</taxon>
        <taxon>Perkinsida</taxon>
        <taxon>Perkinsidae</taxon>
        <taxon>Perkinsus</taxon>
    </lineage>
</organism>
<dbReference type="AlphaFoldDB" id="A0A7J6UDG2"/>
<protein>
    <submittedName>
        <fullName evidence="1">Uncharacterized protein</fullName>
    </submittedName>
</protein>
<feature type="non-terminal residue" evidence="1">
    <location>
        <position position="1"/>
    </location>
</feature>
<comment type="caution">
    <text evidence="1">The sequence shown here is derived from an EMBL/GenBank/DDBJ whole genome shotgun (WGS) entry which is preliminary data.</text>
</comment>
<reference evidence="1 2" key="1">
    <citation type="submission" date="2020-04" db="EMBL/GenBank/DDBJ databases">
        <title>Perkinsus olseni comparative genomics.</title>
        <authorList>
            <person name="Bogema D.R."/>
        </authorList>
    </citation>
    <scope>NUCLEOTIDE SEQUENCE [LARGE SCALE GENOMIC DNA]</scope>
    <source>
        <strain evidence="1 2">ATCC PRA-207</strain>
    </source>
</reference>
<proteinExistence type="predicted"/>
<feature type="non-terminal residue" evidence="1">
    <location>
        <position position="244"/>
    </location>
</feature>
<sequence>RPTRRIMKSPEVHPNIKPKLSEYRLSVMANGQVTMVRPYPKKLNKSLPDEKMDKHSKRFGYRGEDVMRWRNVEYKWEYKSSYKPNRHSLWAGSMERIVRDPVTKKVVKEKIPLDLRWEGSYINTPCSRGTGKVEKQRSSEPSVTYLRGHVRYGNVRLGVEEMRILWVSNGSAGLTKTPPEESTAGSAGLPEDLSVTEWIRLCLTGITFFATSCSMTLQGIFSIPFAIKMGLSESLSSLVWLCGP</sequence>
<gene>
    <name evidence="1" type="ORF">FOZ63_007801</name>
</gene>
<dbReference type="Proteomes" id="UP000553632">
    <property type="component" value="Unassembled WGS sequence"/>
</dbReference>
<evidence type="ECO:0000313" key="2">
    <source>
        <dbReference type="Proteomes" id="UP000553632"/>
    </source>
</evidence>
<keyword evidence="2" id="KW-1185">Reference proteome</keyword>
<dbReference type="EMBL" id="JABANO010004389">
    <property type="protein sequence ID" value="KAF4755259.1"/>
    <property type="molecule type" value="Genomic_DNA"/>
</dbReference>